<comment type="subcellular location">
    <subcellularLocation>
        <location evidence="1">Membrane</location>
    </subcellularLocation>
</comment>
<dbReference type="Proteomes" id="UP001345219">
    <property type="component" value="Chromosome 5"/>
</dbReference>
<feature type="region of interest" description="Disordered" evidence="3">
    <location>
        <begin position="59"/>
        <end position="122"/>
    </location>
</feature>
<feature type="compositionally biased region" description="Basic residues" evidence="3">
    <location>
        <begin position="108"/>
        <end position="118"/>
    </location>
</feature>
<dbReference type="AlphaFoldDB" id="A0AAN7Q828"/>
<proteinExistence type="predicted"/>
<reference evidence="5 6" key="1">
    <citation type="journal article" date="2023" name="Hortic Res">
        <title>Pangenome of water caltrop reveals structural variations and asymmetric subgenome divergence after allopolyploidization.</title>
        <authorList>
            <person name="Zhang X."/>
            <person name="Chen Y."/>
            <person name="Wang L."/>
            <person name="Yuan Y."/>
            <person name="Fang M."/>
            <person name="Shi L."/>
            <person name="Lu R."/>
            <person name="Comes H.P."/>
            <person name="Ma Y."/>
            <person name="Chen Y."/>
            <person name="Huang G."/>
            <person name="Zhou Y."/>
            <person name="Zheng Z."/>
            <person name="Qiu Y."/>
        </authorList>
    </citation>
    <scope>NUCLEOTIDE SEQUENCE [LARGE SCALE GENOMIC DNA]</scope>
    <source>
        <tissue evidence="5">Roots</tissue>
    </source>
</reference>
<sequence>MPAPASSLHLAAGSSKTSMSPHLSKMDSSELSSLTPSSLPLSSPARVVRPPPAYFVQIPSPDSYDRATITNSSHHSSPAGSPPRSNSNSSLGHHSHRSSSARFSGSIKHSKHGRRGYRRGPPWKEEFDAIEEESLLGRDSGEGGFIPRRCYFPAFVVGFFVLFSFFALILWAASRPQKPKITIKTIRFDEFVVQAGADNSGVATSMVTVNSTLRLTFRNTGTFFGVHVGPSLLELTYSQLTLATGNMGKFYQSRKSQRLVTVALKGSSIPVYGGGADLTSVNRVPGRPVPLRLTIMVNARAYVMGKLVRPKFHKWIVCSVVMDPKKMSQALSLKDNCTSPP</sequence>
<feature type="compositionally biased region" description="Low complexity" evidence="3">
    <location>
        <begin position="72"/>
        <end position="92"/>
    </location>
</feature>
<protein>
    <recommendedName>
        <fullName evidence="7">Late embryogenesis abundant protein LEA-2 subgroup domain-containing protein</fullName>
    </recommendedName>
</protein>
<evidence type="ECO:0000313" key="5">
    <source>
        <dbReference type="EMBL" id="KAK4760879.1"/>
    </source>
</evidence>
<dbReference type="EMBL" id="JAXIOK010000010">
    <property type="protein sequence ID" value="KAK4760879.1"/>
    <property type="molecule type" value="Genomic_DNA"/>
</dbReference>
<accession>A0AAN7Q828</accession>
<gene>
    <name evidence="5" type="ORF">SAY87_005772</name>
</gene>
<dbReference type="InterPro" id="IPR044839">
    <property type="entry name" value="NDR1-like"/>
</dbReference>
<keyword evidence="2 4" id="KW-0472">Membrane</keyword>
<name>A0AAN7Q828_9MYRT</name>
<evidence type="ECO:0000256" key="2">
    <source>
        <dbReference type="ARBA" id="ARBA00023136"/>
    </source>
</evidence>
<keyword evidence="4" id="KW-0812">Transmembrane</keyword>
<evidence type="ECO:0000256" key="4">
    <source>
        <dbReference type="SAM" id="Phobius"/>
    </source>
</evidence>
<dbReference type="PANTHER" id="PTHR31234">
    <property type="entry name" value="LATE EMBRYOGENESIS ABUNDANT (LEA) HYDROXYPROLINE-RICH GLYCOPROTEIN FAMILY"/>
    <property type="match status" value="1"/>
</dbReference>
<feature type="transmembrane region" description="Helical" evidence="4">
    <location>
        <begin position="151"/>
        <end position="173"/>
    </location>
</feature>
<dbReference type="GO" id="GO:0098542">
    <property type="term" value="P:defense response to other organism"/>
    <property type="evidence" value="ECO:0007669"/>
    <property type="project" value="InterPro"/>
</dbReference>
<organism evidence="5 6">
    <name type="scientific">Trapa incisa</name>
    <dbReference type="NCBI Taxonomy" id="236973"/>
    <lineage>
        <taxon>Eukaryota</taxon>
        <taxon>Viridiplantae</taxon>
        <taxon>Streptophyta</taxon>
        <taxon>Embryophyta</taxon>
        <taxon>Tracheophyta</taxon>
        <taxon>Spermatophyta</taxon>
        <taxon>Magnoliopsida</taxon>
        <taxon>eudicotyledons</taxon>
        <taxon>Gunneridae</taxon>
        <taxon>Pentapetalae</taxon>
        <taxon>rosids</taxon>
        <taxon>malvids</taxon>
        <taxon>Myrtales</taxon>
        <taxon>Lythraceae</taxon>
        <taxon>Trapa</taxon>
    </lineage>
</organism>
<feature type="compositionally biased region" description="Low complexity" evidence="3">
    <location>
        <begin position="29"/>
        <end position="44"/>
    </location>
</feature>
<evidence type="ECO:0000313" key="6">
    <source>
        <dbReference type="Proteomes" id="UP001345219"/>
    </source>
</evidence>
<dbReference type="PANTHER" id="PTHR31234:SF2">
    <property type="entry name" value="OS05G0199100 PROTEIN"/>
    <property type="match status" value="1"/>
</dbReference>
<evidence type="ECO:0000256" key="1">
    <source>
        <dbReference type="ARBA" id="ARBA00004370"/>
    </source>
</evidence>
<evidence type="ECO:0000256" key="3">
    <source>
        <dbReference type="SAM" id="MobiDB-lite"/>
    </source>
</evidence>
<dbReference type="GO" id="GO:0005886">
    <property type="term" value="C:plasma membrane"/>
    <property type="evidence" value="ECO:0007669"/>
    <property type="project" value="TreeGrafter"/>
</dbReference>
<feature type="region of interest" description="Disordered" evidence="3">
    <location>
        <begin position="1"/>
        <end position="46"/>
    </location>
</feature>
<keyword evidence="6" id="KW-1185">Reference proteome</keyword>
<evidence type="ECO:0008006" key="7">
    <source>
        <dbReference type="Google" id="ProtNLM"/>
    </source>
</evidence>
<keyword evidence="4" id="KW-1133">Transmembrane helix</keyword>
<comment type="caution">
    <text evidence="5">The sequence shown here is derived from an EMBL/GenBank/DDBJ whole genome shotgun (WGS) entry which is preliminary data.</text>
</comment>